<reference evidence="1 2" key="1">
    <citation type="submission" date="2016-11" db="EMBL/GenBank/DDBJ databases">
        <authorList>
            <consortium name="Pathogen Informatics"/>
        </authorList>
    </citation>
    <scope>NUCLEOTIDE SEQUENCE [LARGE SCALE GENOMIC DNA]</scope>
    <source>
        <strain evidence="1 2">911</strain>
    </source>
</reference>
<dbReference type="Proteomes" id="UP000190074">
    <property type="component" value="Unassembled WGS sequence"/>
</dbReference>
<organism evidence="1 2">
    <name type="scientific">Mycobacteroides abscessus subsp. massiliense</name>
    <dbReference type="NCBI Taxonomy" id="1962118"/>
    <lineage>
        <taxon>Bacteria</taxon>
        <taxon>Bacillati</taxon>
        <taxon>Actinomycetota</taxon>
        <taxon>Actinomycetes</taxon>
        <taxon>Mycobacteriales</taxon>
        <taxon>Mycobacteriaceae</taxon>
        <taxon>Mycobacteroides</taxon>
        <taxon>Mycobacteroides abscessus</taxon>
    </lineage>
</organism>
<accession>A0A1U0U266</accession>
<proteinExistence type="predicted"/>
<dbReference type="AlphaFoldDB" id="A0A1U0U266"/>
<sequence length="118" mass="13293">MTEIGLFEVPDDAYVVPPLPEQSTASERRKRLIQTRIARGEHPLGKSIRLHDQAARVRGGEGLKCGDCVYRVMRRWPKCLIPLEAGGRVTYPRETGSESSDVRAWWPACAGFKARDEE</sequence>
<gene>
    <name evidence="1" type="ORF">SAMEA2259716_02350</name>
</gene>
<evidence type="ECO:0000313" key="2">
    <source>
        <dbReference type="Proteomes" id="UP000190074"/>
    </source>
</evidence>
<evidence type="ECO:0000313" key="1">
    <source>
        <dbReference type="EMBL" id="SKM03107.1"/>
    </source>
</evidence>
<name>A0A1U0U266_9MYCO</name>
<protein>
    <submittedName>
        <fullName evidence="1">Uncharacterized protein</fullName>
    </submittedName>
</protein>
<dbReference type="EMBL" id="FVGW01000004">
    <property type="protein sequence ID" value="SKM03107.1"/>
    <property type="molecule type" value="Genomic_DNA"/>
</dbReference>